<dbReference type="InterPro" id="IPR001173">
    <property type="entry name" value="Glyco_trans_2-like"/>
</dbReference>
<gene>
    <name evidence="2" type="ORF">S03H2_57589</name>
</gene>
<dbReference type="InterPro" id="IPR029044">
    <property type="entry name" value="Nucleotide-diphossugar_trans"/>
</dbReference>
<reference evidence="2" key="1">
    <citation type="journal article" date="2014" name="Front. Microbiol.">
        <title>High frequency of phylogenetically diverse reductive dehalogenase-homologous genes in deep subseafloor sedimentary metagenomes.</title>
        <authorList>
            <person name="Kawai M."/>
            <person name="Futagami T."/>
            <person name="Toyoda A."/>
            <person name="Takaki Y."/>
            <person name="Nishi S."/>
            <person name="Hori S."/>
            <person name="Arai W."/>
            <person name="Tsubouchi T."/>
            <person name="Morono Y."/>
            <person name="Uchiyama I."/>
            <person name="Ito T."/>
            <person name="Fujiyama A."/>
            <person name="Inagaki F."/>
            <person name="Takami H."/>
        </authorList>
    </citation>
    <scope>NUCLEOTIDE SEQUENCE</scope>
    <source>
        <strain evidence="2">Expedition CK06-06</strain>
    </source>
</reference>
<accession>X1JM30</accession>
<evidence type="ECO:0000259" key="1">
    <source>
        <dbReference type="Pfam" id="PF00535"/>
    </source>
</evidence>
<protein>
    <recommendedName>
        <fullName evidence="1">Glycosyltransferase 2-like domain-containing protein</fullName>
    </recommendedName>
</protein>
<sequence length="65" mass="7180">MALSNKLVSIILPTRNSAEFVPKLIKGIKAQTYHKIECINIDNFSKDILSASALKCSKICGLKMQ</sequence>
<dbReference type="EMBL" id="BARU01036925">
    <property type="protein sequence ID" value="GAH82480.1"/>
    <property type="molecule type" value="Genomic_DNA"/>
</dbReference>
<name>X1JM30_9ZZZZ</name>
<feature type="domain" description="Glycosyltransferase 2-like" evidence="1">
    <location>
        <begin position="9"/>
        <end position="56"/>
    </location>
</feature>
<dbReference type="Gene3D" id="3.90.550.10">
    <property type="entry name" value="Spore Coat Polysaccharide Biosynthesis Protein SpsA, Chain A"/>
    <property type="match status" value="1"/>
</dbReference>
<organism evidence="2">
    <name type="scientific">marine sediment metagenome</name>
    <dbReference type="NCBI Taxonomy" id="412755"/>
    <lineage>
        <taxon>unclassified sequences</taxon>
        <taxon>metagenomes</taxon>
        <taxon>ecological metagenomes</taxon>
    </lineage>
</organism>
<comment type="caution">
    <text evidence="2">The sequence shown here is derived from an EMBL/GenBank/DDBJ whole genome shotgun (WGS) entry which is preliminary data.</text>
</comment>
<dbReference type="Pfam" id="PF00535">
    <property type="entry name" value="Glycos_transf_2"/>
    <property type="match status" value="1"/>
</dbReference>
<evidence type="ECO:0000313" key="2">
    <source>
        <dbReference type="EMBL" id="GAH82480.1"/>
    </source>
</evidence>
<dbReference type="SUPFAM" id="SSF53448">
    <property type="entry name" value="Nucleotide-diphospho-sugar transferases"/>
    <property type="match status" value="1"/>
</dbReference>
<dbReference type="AlphaFoldDB" id="X1JM30"/>
<proteinExistence type="predicted"/>